<dbReference type="RefSeq" id="WP_141918798.1">
    <property type="nucleotide sequence ID" value="NZ_VFOF01000001.1"/>
</dbReference>
<dbReference type="EMBL" id="VFOF01000001">
    <property type="protein sequence ID" value="TQL16512.1"/>
    <property type="molecule type" value="Genomic_DNA"/>
</dbReference>
<evidence type="ECO:0000313" key="2">
    <source>
        <dbReference type="EMBL" id="TQL16512.1"/>
    </source>
</evidence>
<gene>
    <name evidence="2" type="ORF">FBY58_0046</name>
</gene>
<accession>A0A542VYW3</accession>
<dbReference type="InterPro" id="IPR003754">
    <property type="entry name" value="4pyrrol_synth_uPrphyn_synth"/>
</dbReference>
<evidence type="ECO:0000313" key="3">
    <source>
        <dbReference type="Proteomes" id="UP000316887"/>
    </source>
</evidence>
<reference evidence="2 3" key="1">
    <citation type="submission" date="2019-06" db="EMBL/GenBank/DDBJ databases">
        <title>Genome sequencing of Zymomonas mobilis strains for genetic engineering and biofuel applications.</title>
        <authorList>
            <person name="Teravest M."/>
        </authorList>
    </citation>
    <scope>NUCLEOTIDE SEQUENCE [LARGE SCALE GENOMIC DNA]</scope>
    <source>
        <strain evidence="2 3">AN0101</strain>
    </source>
</reference>
<evidence type="ECO:0000259" key="1">
    <source>
        <dbReference type="Pfam" id="PF02602"/>
    </source>
</evidence>
<dbReference type="CDD" id="cd06578">
    <property type="entry name" value="HemD"/>
    <property type="match status" value="1"/>
</dbReference>
<dbReference type="GO" id="GO:0004852">
    <property type="term" value="F:uroporphyrinogen-III synthase activity"/>
    <property type="evidence" value="ECO:0007669"/>
    <property type="project" value="InterPro"/>
</dbReference>
<dbReference type="Pfam" id="PF02602">
    <property type="entry name" value="HEM4"/>
    <property type="match status" value="1"/>
</dbReference>
<dbReference type="Gene3D" id="3.40.50.10090">
    <property type="match status" value="2"/>
</dbReference>
<name>A0A542VYW3_ZYMMB</name>
<sequence>MPSSVLLNNHCPRRLLVLRPEPGATTTTELAQKEGWLVATTPLAKAVSVPWAIEKNLLFDAVMVTSAQAIYHGGTELDKIKDYPLYAVGKATAKAAGLAGFQSIITAEGNGESVLQYLKRDKRMRILRLCGEIYKDYTAEKNSREENRQFLIKILYRMQNIACLPTEACQALVENAIVLLHSSRFAQQFRLLLAKTDINPDEVQIAVISPTVAEQVGKDWRAVAIAEHPDDMYLLKAAASLK</sequence>
<organism evidence="2 3">
    <name type="scientific">Zymomonas mobilis</name>
    <dbReference type="NCBI Taxonomy" id="542"/>
    <lineage>
        <taxon>Bacteria</taxon>
        <taxon>Pseudomonadati</taxon>
        <taxon>Pseudomonadota</taxon>
        <taxon>Alphaproteobacteria</taxon>
        <taxon>Sphingomonadales</taxon>
        <taxon>Zymomonadaceae</taxon>
        <taxon>Zymomonas</taxon>
    </lineage>
</organism>
<proteinExistence type="predicted"/>
<dbReference type="SUPFAM" id="SSF69618">
    <property type="entry name" value="HemD-like"/>
    <property type="match status" value="1"/>
</dbReference>
<comment type="caution">
    <text evidence="2">The sequence shown here is derived from an EMBL/GenBank/DDBJ whole genome shotgun (WGS) entry which is preliminary data.</text>
</comment>
<dbReference type="InterPro" id="IPR036108">
    <property type="entry name" value="4pyrrol_syn_uPrphyn_synt_sf"/>
</dbReference>
<dbReference type="GO" id="GO:0033014">
    <property type="term" value="P:tetrapyrrole biosynthetic process"/>
    <property type="evidence" value="ECO:0007669"/>
    <property type="project" value="InterPro"/>
</dbReference>
<feature type="domain" description="Tetrapyrrole biosynthesis uroporphyrinogen III synthase" evidence="1">
    <location>
        <begin position="28"/>
        <end position="231"/>
    </location>
</feature>
<dbReference type="Proteomes" id="UP000316887">
    <property type="component" value="Unassembled WGS sequence"/>
</dbReference>
<dbReference type="AlphaFoldDB" id="A0A542VYW3"/>
<protein>
    <submittedName>
        <fullName evidence="2">Uroporphyrinogen-III synthase</fullName>
    </submittedName>
</protein>
<dbReference type="OrthoDB" id="7424801at2"/>